<keyword evidence="3" id="KW-0238">DNA-binding</keyword>
<gene>
    <name evidence="5" type="ORF">CKO31_13160</name>
</gene>
<keyword evidence="6" id="KW-1185">Reference proteome</keyword>
<dbReference type="Proteomes" id="UP000748752">
    <property type="component" value="Unassembled WGS sequence"/>
</dbReference>
<evidence type="ECO:0000256" key="3">
    <source>
        <dbReference type="ARBA" id="ARBA00023125"/>
    </source>
</evidence>
<dbReference type="InterPro" id="IPR044946">
    <property type="entry name" value="Restrct_endonuc_typeI_TRD_sf"/>
</dbReference>
<evidence type="ECO:0000313" key="6">
    <source>
        <dbReference type="Proteomes" id="UP000748752"/>
    </source>
</evidence>
<comment type="caution">
    <text evidence="5">The sequence shown here is derived from an EMBL/GenBank/DDBJ whole genome shotgun (WGS) entry which is preliminary data.</text>
</comment>
<feature type="domain" description="Type I restriction modification DNA specificity" evidence="4">
    <location>
        <begin position="47"/>
        <end position="189"/>
    </location>
</feature>
<dbReference type="Pfam" id="PF01420">
    <property type="entry name" value="Methylase_S"/>
    <property type="match status" value="1"/>
</dbReference>
<evidence type="ECO:0000256" key="1">
    <source>
        <dbReference type="ARBA" id="ARBA00010923"/>
    </source>
</evidence>
<dbReference type="Gene3D" id="3.90.220.20">
    <property type="entry name" value="DNA methylase specificity domains"/>
    <property type="match status" value="2"/>
</dbReference>
<sequence length="436" mass="48094">MQVDKQIATFQHLREAGILDFGDGYRAKNAELGGDGPVFLRSAYLQDNGFVLREPDRFKETTTERFGAKAASVGDVVITTKGNSTGRIGLIRETEAGAIYSPHLSYWRSQDATVLDQRYLYFWSLSYEFRGQLHGLAYATDMAPYLSLKDQAALTISIPPLQDQVEIGDLLGALDDKIELNRQTNETLEVLARAIFKDWFVDFGPTRAKAEGRAPYLEPALWDLFPDRLDAERKPEGWDAGSLTDVADLNPESWTKRNAPDAVEYVDLSNTNWGTIDKTEMHSWASAPSRARRILKPGDTIVGTVRPGNGSYAFIAEDGLTGSTGFAVLRPKSPRDCALVWLAATAPENIERLAFLADGAAYPAVRPDVVANTEIVLADPEVIDAFSRTCGSLLDRIEAHKAESRTLAQTRDLLLPKLMSGEIRLRDAERIVGEAA</sequence>
<dbReference type="PANTHER" id="PTHR30408">
    <property type="entry name" value="TYPE-1 RESTRICTION ENZYME ECOKI SPECIFICITY PROTEIN"/>
    <property type="match status" value="1"/>
</dbReference>
<dbReference type="SUPFAM" id="SSF116734">
    <property type="entry name" value="DNA methylase specificity domain"/>
    <property type="match status" value="2"/>
</dbReference>
<dbReference type="InterPro" id="IPR052021">
    <property type="entry name" value="Type-I_RS_S_subunit"/>
</dbReference>
<reference evidence="5 6" key="1">
    <citation type="journal article" date="2020" name="Microorganisms">
        <title>Osmotic Adaptation and Compatible Solute Biosynthesis of Phototrophic Bacteria as Revealed from Genome Analyses.</title>
        <authorList>
            <person name="Imhoff J.F."/>
            <person name="Rahn T."/>
            <person name="Kunzel S."/>
            <person name="Keller A."/>
            <person name="Neulinger S.C."/>
        </authorList>
    </citation>
    <scope>NUCLEOTIDE SEQUENCE [LARGE SCALE GENOMIC DNA]</scope>
    <source>
        <strain evidence="5 6">DSM 6210</strain>
    </source>
</reference>
<accession>A0ABS1CIM6</accession>
<dbReference type="InterPro" id="IPR000055">
    <property type="entry name" value="Restrct_endonuc_typeI_TRD"/>
</dbReference>
<keyword evidence="2" id="KW-0680">Restriction system</keyword>
<organism evidence="5 6">
    <name type="scientific">Thiohalocapsa halophila</name>
    <dbReference type="NCBI Taxonomy" id="69359"/>
    <lineage>
        <taxon>Bacteria</taxon>
        <taxon>Pseudomonadati</taxon>
        <taxon>Pseudomonadota</taxon>
        <taxon>Gammaproteobacteria</taxon>
        <taxon>Chromatiales</taxon>
        <taxon>Chromatiaceae</taxon>
        <taxon>Thiohalocapsa</taxon>
    </lineage>
</organism>
<comment type="similarity">
    <text evidence="1">Belongs to the type-I restriction system S methylase family.</text>
</comment>
<protein>
    <recommendedName>
        <fullName evidence="4">Type I restriction modification DNA specificity domain-containing protein</fullName>
    </recommendedName>
</protein>
<dbReference type="CDD" id="cd16961">
    <property type="entry name" value="RMtype1_S_TRD-CR_like"/>
    <property type="match status" value="1"/>
</dbReference>
<evidence type="ECO:0000256" key="2">
    <source>
        <dbReference type="ARBA" id="ARBA00022747"/>
    </source>
</evidence>
<dbReference type="PANTHER" id="PTHR30408:SF13">
    <property type="entry name" value="TYPE I RESTRICTION ENZYME HINDI SPECIFICITY SUBUNIT"/>
    <property type="match status" value="1"/>
</dbReference>
<proteinExistence type="inferred from homology"/>
<name>A0ABS1CIM6_9GAMM</name>
<evidence type="ECO:0000259" key="4">
    <source>
        <dbReference type="Pfam" id="PF01420"/>
    </source>
</evidence>
<dbReference type="EMBL" id="NRRV01000030">
    <property type="protein sequence ID" value="MBK1631677.1"/>
    <property type="molecule type" value="Genomic_DNA"/>
</dbReference>
<evidence type="ECO:0000313" key="5">
    <source>
        <dbReference type="EMBL" id="MBK1631677.1"/>
    </source>
</evidence>